<dbReference type="EMBL" id="CP000236">
    <property type="protein sequence ID" value="ABD45040.1"/>
    <property type="molecule type" value="Genomic_DNA"/>
</dbReference>
<sequence length="40" mass="4487">MACNLLLNVSKGYRFCNIDFFVTVGVFNIADISLILNKGY</sequence>
<protein>
    <submittedName>
        <fullName evidence="2">Uncharacterized protein</fullName>
    </submittedName>
</protein>
<dbReference type="KEGG" id="ech:ECH_0823"/>
<name>Q2GG14_EHRCR</name>
<gene>
    <name evidence="2" type="ordered locus">ECH_0823</name>
</gene>
<evidence type="ECO:0000313" key="3">
    <source>
        <dbReference type="Proteomes" id="UP000008320"/>
    </source>
</evidence>
<reference evidence="2 3" key="1">
    <citation type="journal article" date="2006" name="PLoS Genet.">
        <title>Comparative genomics of emerging human ehrlichiosis agents.</title>
        <authorList>
            <person name="Dunning Hotopp J.C."/>
            <person name="Lin M."/>
            <person name="Madupu R."/>
            <person name="Crabtree J."/>
            <person name="Angiuoli S.V."/>
            <person name="Eisen J.A."/>
            <person name="Seshadri R."/>
            <person name="Ren Q."/>
            <person name="Wu M."/>
            <person name="Utterback T.R."/>
            <person name="Smith S."/>
            <person name="Lewis M."/>
            <person name="Khouri H."/>
            <person name="Zhang C."/>
            <person name="Niu H."/>
            <person name="Lin Q."/>
            <person name="Ohashi N."/>
            <person name="Zhi N."/>
            <person name="Nelson W."/>
            <person name="Brinkac L.M."/>
            <person name="Dodson R.J."/>
            <person name="Rosovitz M.J."/>
            <person name="Sundaram J."/>
            <person name="Daugherty S.C."/>
            <person name="Davidsen T."/>
            <person name="Durkin A.S."/>
            <person name="Gwinn M."/>
            <person name="Haft D.H."/>
            <person name="Selengut J.D."/>
            <person name="Sullivan S.A."/>
            <person name="Zafar N."/>
            <person name="Zhou L."/>
            <person name="Benahmed F."/>
            <person name="Forberger H."/>
            <person name="Halpin R."/>
            <person name="Mulligan S."/>
            <person name="Robinson J."/>
            <person name="White O."/>
            <person name="Rikihisa Y."/>
            <person name="Tettelin H."/>
        </authorList>
    </citation>
    <scope>NUCLEOTIDE SEQUENCE [LARGE SCALE GENOMIC DNA]</scope>
    <source>
        <strain evidence="3">ATCC CRL-10679 / Arkansas</strain>
    </source>
</reference>
<evidence type="ECO:0000313" key="2">
    <source>
        <dbReference type="EMBL" id="ABD45040.1"/>
    </source>
</evidence>
<keyword evidence="1" id="KW-0812">Transmembrane</keyword>
<dbReference type="AlphaFoldDB" id="Q2GG14"/>
<evidence type="ECO:0000256" key="1">
    <source>
        <dbReference type="SAM" id="Phobius"/>
    </source>
</evidence>
<feature type="transmembrane region" description="Helical" evidence="1">
    <location>
        <begin position="20"/>
        <end position="37"/>
    </location>
</feature>
<dbReference type="HOGENOM" id="CLU_3288818_0_0_5"/>
<keyword evidence="1" id="KW-0472">Membrane</keyword>
<keyword evidence="1" id="KW-1133">Transmembrane helix</keyword>
<proteinExistence type="predicted"/>
<dbReference type="Proteomes" id="UP000008320">
    <property type="component" value="Chromosome"/>
</dbReference>
<accession>Q2GG14</accession>
<organism evidence="2 3">
    <name type="scientific">Ehrlichia chaffeensis (strain ATCC CRL-10679 / Arkansas)</name>
    <dbReference type="NCBI Taxonomy" id="205920"/>
    <lineage>
        <taxon>Bacteria</taxon>
        <taxon>Pseudomonadati</taxon>
        <taxon>Pseudomonadota</taxon>
        <taxon>Alphaproteobacteria</taxon>
        <taxon>Rickettsiales</taxon>
        <taxon>Anaplasmataceae</taxon>
        <taxon>Ehrlichia</taxon>
    </lineage>
</organism>
<keyword evidence="3" id="KW-1185">Reference proteome</keyword>